<reference evidence="9" key="1">
    <citation type="submission" date="2018-06" db="EMBL/GenBank/DDBJ databases">
        <authorList>
            <person name="Zhirakovskaya E."/>
        </authorList>
    </citation>
    <scope>NUCLEOTIDE SEQUENCE</scope>
</reference>
<gene>
    <name evidence="9" type="ORF">MNBD_GAMMA17-1196</name>
</gene>
<organism evidence="9">
    <name type="scientific">hydrothermal vent metagenome</name>
    <dbReference type="NCBI Taxonomy" id="652676"/>
    <lineage>
        <taxon>unclassified sequences</taxon>
        <taxon>metagenomes</taxon>
        <taxon>ecological metagenomes</taxon>
    </lineage>
</organism>
<evidence type="ECO:0000259" key="7">
    <source>
        <dbReference type="Pfam" id="PF02687"/>
    </source>
</evidence>
<feature type="domain" description="ABC3 transporter permease C-terminal" evidence="7">
    <location>
        <begin position="271"/>
        <end position="397"/>
    </location>
</feature>
<dbReference type="EMBL" id="UOFQ01000084">
    <property type="protein sequence ID" value="VAW87993.1"/>
    <property type="molecule type" value="Genomic_DNA"/>
</dbReference>
<keyword evidence="3 6" id="KW-0812">Transmembrane</keyword>
<dbReference type="InterPro" id="IPR051447">
    <property type="entry name" value="Lipoprotein-release_system"/>
</dbReference>
<dbReference type="GO" id="GO:0044874">
    <property type="term" value="P:lipoprotein localization to outer membrane"/>
    <property type="evidence" value="ECO:0007669"/>
    <property type="project" value="TreeGrafter"/>
</dbReference>
<accession>A0A3B0ZIB9</accession>
<keyword evidence="5 6" id="KW-0472">Membrane</keyword>
<dbReference type="InterPro" id="IPR025857">
    <property type="entry name" value="MacB_PCD"/>
</dbReference>
<dbReference type="PANTHER" id="PTHR30489">
    <property type="entry name" value="LIPOPROTEIN-RELEASING SYSTEM TRANSMEMBRANE PROTEIN LOLE"/>
    <property type="match status" value="1"/>
</dbReference>
<evidence type="ECO:0000256" key="4">
    <source>
        <dbReference type="ARBA" id="ARBA00022989"/>
    </source>
</evidence>
<evidence type="ECO:0000259" key="8">
    <source>
        <dbReference type="Pfam" id="PF12704"/>
    </source>
</evidence>
<dbReference type="AlphaFoldDB" id="A0A3B0ZIB9"/>
<evidence type="ECO:0000256" key="1">
    <source>
        <dbReference type="ARBA" id="ARBA00004651"/>
    </source>
</evidence>
<dbReference type="Pfam" id="PF02687">
    <property type="entry name" value="FtsX"/>
    <property type="match status" value="1"/>
</dbReference>
<feature type="transmembrane region" description="Helical" evidence="6">
    <location>
        <begin position="358"/>
        <end position="387"/>
    </location>
</feature>
<dbReference type="Pfam" id="PF12704">
    <property type="entry name" value="MacB_PCD"/>
    <property type="match status" value="1"/>
</dbReference>
<evidence type="ECO:0008006" key="10">
    <source>
        <dbReference type="Google" id="ProtNLM"/>
    </source>
</evidence>
<proteinExistence type="predicted"/>
<evidence type="ECO:0000256" key="6">
    <source>
        <dbReference type="SAM" id="Phobius"/>
    </source>
</evidence>
<feature type="transmembrane region" description="Helical" evidence="6">
    <location>
        <begin position="268"/>
        <end position="291"/>
    </location>
</feature>
<comment type="subcellular location">
    <subcellularLocation>
        <location evidence="1">Cell membrane</location>
        <topology evidence="1">Multi-pass membrane protein</topology>
    </subcellularLocation>
</comment>
<sequence>MNGLLIAIRNILRDGTRVLSTLLIIATGLTALLLGSGFMLSTYDSLQEIGIRSEGHLIIIDDNPTPLHGGSHQQLTLDNWQTIQTSLWNDERVLRVLPRAHFEGLIVNGNNSAVFFGRGVDPQEEFRVHGPFLRTTGVLDPWIDASENQDVVLGVQLARTLNAATGDLLTLKIVGSNGKINQTTVYLAGTYQNGTPEIDDHTLMVSLTTAAQLLGTNNISQLSIYLNQSKNAPALQASLQKSLNNVNVQTWQQRAELYHKVKSLYDRIFGVMGLIILVVVFLAITNTVSLATYQRREEIATLSALGTRPIRIYANFILEALLIGITATILGMLLAYTASQAINLSELMMPAPPGKTEGYPIFIYISLPHYLLTSLVLIAVVVGASLLATYNTIKINIATTLA</sequence>
<evidence type="ECO:0000256" key="5">
    <source>
        <dbReference type="ARBA" id="ARBA00023136"/>
    </source>
</evidence>
<protein>
    <recommendedName>
        <fullName evidence="10">ABC transporter permease</fullName>
    </recommendedName>
</protein>
<feature type="domain" description="MacB-like periplasmic core" evidence="8">
    <location>
        <begin position="21"/>
        <end position="241"/>
    </location>
</feature>
<name>A0A3B0ZIB9_9ZZZZ</name>
<keyword evidence="2" id="KW-1003">Cell membrane</keyword>
<dbReference type="GO" id="GO:0098797">
    <property type="term" value="C:plasma membrane protein complex"/>
    <property type="evidence" value="ECO:0007669"/>
    <property type="project" value="TreeGrafter"/>
</dbReference>
<feature type="transmembrane region" description="Helical" evidence="6">
    <location>
        <begin position="21"/>
        <end position="43"/>
    </location>
</feature>
<evidence type="ECO:0000313" key="9">
    <source>
        <dbReference type="EMBL" id="VAW87993.1"/>
    </source>
</evidence>
<feature type="transmembrane region" description="Helical" evidence="6">
    <location>
        <begin position="312"/>
        <end position="338"/>
    </location>
</feature>
<evidence type="ECO:0000256" key="2">
    <source>
        <dbReference type="ARBA" id="ARBA00022475"/>
    </source>
</evidence>
<evidence type="ECO:0000256" key="3">
    <source>
        <dbReference type="ARBA" id="ARBA00022692"/>
    </source>
</evidence>
<dbReference type="PANTHER" id="PTHR30489:SF0">
    <property type="entry name" value="LIPOPROTEIN-RELEASING SYSTEM TRANSMEMBRANE PROTEIN LOLE"/>
    <property type="match status" value="1"/>
</dbReference>
<dbReference type="InterPro" id="IPR003838">
    <property type="entry name" value="ABC3_permease_C"/>
</dbReference>
<keyword evidence="4 6" id="KW-1133">Transmembrane helix</keyword>